<keyword evidence="2 5" id="KW-0540">Nuclease</keyword>
<feature type="domain" description="Exonuclease VII large subunit C-terminal" evidence="8">
    <location>
        <begin position="142"/>
        <end position="315"/>
    </location>
</feature>
<dbReference type="GO" id="GO:0006308">
    <property type="term" value="P:DNA catabolic process"/>
    <property type="evidence" value="ECO:0007669"/>
    <property type="project" value="UniProtKB-UniRule"/>
</dbReference>
<evidence type="ECO:0000313" key="11">
    <source>
        <dbReference type="Proteomes" id="UP000515819"/>
    </source>
</evidence>
<evidence type="ECO:0000259" key="9">
    <source>
        <dbReference type="Pfam" id="PF13742"/>
    </source>
</evidence>
<dbReference type="InterPro" id="IPR025824">
    <property type="entry name" value="OB-fold_nuc-bd_dom"/>
</dbReference>
<evidence type="ECO:0000256" key="4">
    <source>
        <dbReference type="ARBA" id="ARBA00022839"/>
    </source>
</evidence>
<sequence length="446" mass="49736">MRVENGKKVFSVREVNSYIGNIIKNDYLLKNICFEGEVSSFSKGPTGHLYITLKDCTAPGDLPEGAPYNGILRVNVWKSVAAKLNLTTVKQGDILIVKGSCSIYDAKSEYSVNAVSVQRREERGWHGEAYAELKRRLGQEGIFDTAIKKPIPKYPRAVGVVISIGTNAYKDIMSVSHRRNPYVQMIVCDARAQGENARELIVQGIRRLDRMGVDTIIIGRGGGSREDLEVFDDEAVVRAIYEAKTPIISGTGHEGDTSLADDAADLRVETPTAAATAAVPLIDDILRTIELRLRTMNYHVANKKQNYQARLDSCERELRLRMQGRLQEKETKLQMYMQQLAALNPRAKLEKQQEKLKQSRERLENRIQLKFKEYEHQLHLLLTRLHGNAPTAKLVGGFGYLESEGKPVMSAGQMQAGDPLHVTLHDGRIHATVVSVEADTNGVQGE</sequence>
<dbReference type="GO" id="GO:0009318">
    <property type="term" value="C:exodeoxyribonuclease VII complex"/>
    <property type="evidence" value="ECO:0007669"/>
    <property type="project" value="UniProtKB-UniRule"/>
</dbReference>
<dbReference type="Pfam" id="PF13742">
    <property type="entry name" value="tRNA_anti_2"/>
    <property type="match status" value="1"/>
</dbReference>
<feature type="domain" description="OB-fold nucleic acid binding" evidence="9">
    <location>
        <begin position="10"/>
        <end position="117"/>
    </location>
</feature>
<keyword evidence="1 5" id="KW-0963">Cytoplasm</keyword>
<gene>
    <name evidence="5 10" type="primary">xseA</name>
    <name evidence="10" type="ORF">H9Q76_04530</name>
</gene>
<dbReference type="RefSeq" id="WP_117780992.1">
    <property type="nucleotide sequence ID" value="NZ_CP060632.1"/>
</dbReference>
<evidence type="ECO:0000259" key="8">
    <source>
        <dbReference type="Pfam" id="PF02601"/>
    </source>
</evidence>
<keyword evidence="7" id="KW-0175">Coiled coil</keyword>
<dbReference type="GO" id="GO:0005737">
    <property type="term" value="C:cytoplasm"/>
    <property type="evidence" value="ECO:0007669"/>
    <property type="project" value="UniProtKB-SubCell"/>
</dbReference>
<evidence type="ECO:0000256" key="2">
    <source>
        <dbReference type="ARBA" id="ARBA00022722"/>
    </source>
</evidence>
<proteinExistence type="inferred from homology"/>
<dbReference type="KEGG" id="wcp:H9Q76_04530"/>
<dbReference type="GO" id="GO:0003676">
    <property type="term" value="F:nucleic acid binding"/>
    <property type="evidence" value="ECO:0007669"/>
    <property type="project" value="InterPro"/>
</dbReference>
<keyword evidence="3 5" id="KW-0378">Hydrolase</keyword>
<evidence type="ECO:0000256" key="7">
    <source>
        <dbReference type="SAM" id="Coils"/>
    </source>
</evidence>
<evidence type="ECO:0000256" key="3">
    <source>
        <dbReference type="ARBA" id="ARBA00022801"/>
    </source>
</evidence>
<feature type="coiled-coil region" evidence="7">
    <location>
        <begin position="346"/>
        <end position="373"/>
    </location>
</feature>
<dbReference type="PANTHER" id="PTHR30008">
    <property type="entry name" value="EXODEOXYRIBONUCLEASE 7 LARGE SUBUNIT"/>
    <property type="match status" value="1"/>
</dbReference>
<comment type="similarity">
    <text evidence="5 6">Belongs to the XseA family.</text>
</comment>
<comment type="subunit">
    <text evidence="5">Heterooligomer composed of large and small subunits.</text>
</comment>
<dbReference type="NCBIfam" id="TIGR00237">
    <property type="entry name" value="xseA"/>
    <property type="match status" value="1"/>
</dbReference>
<protein>
    <recommendedName>
        <fullName evidence="5">Exodeoxyribonuclease 7 large subunit</fullName>
        <ecNumber evidence="5">3.1.11.6</ecNumber>
    </recommendedName>
    <alternativeName>
        <fullName evidence="5">Exodeoxyribonuclease VII large subunit</fullName>
        <shortName evidence="5">Exonuclease VII large subunit</shortName>
    </alternativeName>
</protein>
<dbReference type="PANTHER" id="PTHR30008:SF0">
    <property type="entry name" value="EXODEOXYRIBONUCLEASE 7 LARGE SUBUNIT"/>
    <property type="match status" value="1"/>
</dbReference>
<keyword evidence="4 5" id="KW-0269">Exonuclease</keyword>
<evidence type="ECO:0000256" key="1">
    <source>
        <dbReference type="ARBA" id="ARBA00022490"/>
    </source>
</evidence>
<dbReference type="AlphaFoldDB" id="A0A7G9FPS2"/>
<dbReference type="Proteomes" id="UP000515819">
    <property type="component" value="Chromosome"/>
</dbReference>
<dbReference type="EC" id="3.1.11.6" evidence="5"/>
<dbReference type="HAMAP" id="MF_00378">
    <property type="entry name" value="Exonuc_7_L"/>
    <property type="match status" value="1"/>
</dbReference>
<dbReference type="EMBL" id="CP060632">
    <property type="protein sequence ID" value="QNM00554.1"/>
    <property type="molecule type" value="Genomic_DNA"/>
</dbReference>
<dbReference type="InterPro" id="IPR020579">
    <property type="entry name" value="Exonuc_VII_lsu_C"/>
</dbReference>
<evidence type="ECO:0000313" key="10">
    <source>
        <dbReference type="EMBL" id="QNM00554.1"/>
    </source>
</evidence>
<organism evidence="10 11">
    <name type="scientific">Wujia chipingensis</name>
    <dbReference type="NCBI Taxonomy" id="2763670"/>
    <lineage>
        <taxon>Bacteria</taxon>
        <taxon>Bacillati</taxon>
        <taxon>Bacillota</taxon>
        <taxon>Clostridia</taxon>
        <taxon>Lachnospirales</taxon>
        <taxon>Lachnospiraceae</taxon>
        <taxon>Wujia</taxon>
    </lineage>
</organism>
<keyword evidence="11" id="KW-1185">Reference proteome</keyword>
<dbReference type="Pfam" id="PF02601">
    <property type="entry name" value="Exonuc_VII_L"/>
    <property type="match status" value="1"/>
</dbReference>
<accession>A0A7G9FPS2</accession>
<dbReference type="InterPro" id="IPR003753">
    <property type="entry name" value="Exonuc_VII_L"/>
</dbReference>
<dbReference type="CDD" id="cd04489">
    <property type="entry name" value="ExoVII_LU_OBF"/>
    <property type="match status" value="1"/>
</dbReference>
<name>A0A7G9FPS2_9FIRM</name>
<evidence type="ECO:0000256" key="6">
    <source>
        <dbReference type="RuleBase" id="RU004355"/>
    </source>
</evidence>
<evidence type="ECO:0000256" key="5">
    <source>
        <dbReference type="HAMAP-Rule" id="MF_00378"/>
    </source>
</evidence>
<comment type="catalytic activity">
    <reaction evidence="5 6">
        <text>Exonucleolytic cleavage in either 5'- to 3'- or 3'- to 5'-direction to yield nucleoside 5'-phosphates.</text>
        <dbReference type="EC" id="3.1.11.6"/>
    </reaction>
</comment>
<comment type="subcellular location">
    <subcellularLocation>
        <location evidence="5 6">Cytoplasm</location>
    </subcellularLocation>
</comment>
<reference evidence="10 11" key="1">
    <citation type="submission" date="2020-08" db="EMBL/GenBank/DDBJ databases">
        <authorList>
            <person name="Liu C."/>
            <person name="Sun Q."/>
        </authorList>
    </citation>
    <scope>NUCLEOTIDE SEQUENCE [LARGE SCALE GENOMIC DNA]</scope>
    <source>
        <strain evidence="10 11">NSJ-4</strain>
    </source>
</reference>
<dbReference type="GO" id="GO:0008855">
    <property type="term" value="F:exodeoxyribonuclease VII activity"/>
    <property type="evidence" value="ECO:0007669"/>
    <property type="project" value="UniProtKB-UniRule"/>
</dbReference>
<comment type="function">
    <text evidence="5">Bidirectionally degrades single-stranded DNA into large acid-insoluble oligonucleotides, which are then degraded further into small acid-soluble oligonucleotides.</text>
</comment>